<dbReference type="OrthoDB" id="9949091at2"/>
<evidence type="ECO:0000313" key="2">
    <source>
        <dbReference type="EMBL" id="AYN41615.1"/>
    </source>
</evidence>
<dbReference type="RefSeq" id="WP_121789054.1">
    <property type="nucleotide sequence ID" value="NZ_CP033073.1"/>
</dbReference>
<organism evidence="2 3">
    <name type="scientific">Streptomyces dangxiongensis</name>
    <dbReference type="NCBI Taxonomy" id="1442032"/>
    <lineage>
        <taxon>Bacteria</taxon>
        <taxon>Bacillati</taxon>
        <taxon>Actinomycetota</taxon>
        <taxon>Actinomycetes</taxon>
        <taxon>Kitasatosporales</taxon>
        <taxon>Streptomycetaceae</taxon>
        <taxon>Streptomyces</taxon>
    </lineage>
</organism>
<protein>
    <recommendedName>
        <fullName evidence="4">Secreted protein</fullName>
    </recommendedName>
</protein>
<proteinExistence type="predicted"/>
<gene>
    <name evidence="2" type="ORF">D9753_25120</name>
</gene>
<evidence type="ECO:0000313" key="3">
    <source>
        <dbReference type="Proteomes" id="UP000268329"/>
    </source>
</evidence>
<sequence length="163" mass="17303">MNNKLRMTAASLAAAVALGVAGPAAHAATESAPKPVAASQTVQLANTQQARILTQSLASEGISAQVAGNGSAVTYDASAVAKAPNWGWIIKALKRVPGAWTWSKNLIKKAVSLGKTKGLAYIKKAINELSSWSPKKWVWKSIVAVTGWGTQLWDAITWIYHHM</sequence>
<accession>A0A3G2JJP2</accession>
<evidence type="ECO:0000256" key="1">
    <source>
        <dbReference type="SAM" id="SignalP"/>
    </source>
</evidence>
<feature type="signal peptide" evidence="1">
    <location>
        <begin position="1"/>
        <end position="27"/>
    </location>
</feature>
<reference evidence="2 3" key="1">
    <citation type="submission" date="2018-10" db="EMBL/GenBank/DDBJ databases">
        <title>The genome of Streptomyces dangxiongensis Z022.</title>
        <authorList>
            <person name="Zhang B."/>
        </authorList>
    </citation>
    <scope>NUCLEOTIDE SEQUENCE [LARGE SCALE GENOMIC DNA]</scope>
    <source>
        <strain evidence="2 3">Z022</strain>
    </source>
</reference>
<dbReference type="KEGG" id="sdd:D9753_25120"/>
<evidence type="ECO:0008006" key="4">
    <source>
        <dbReference type="Google" id="ProtNLM"/>
    </source>
</evidence>
<dbReference type="AlphaFoldDB" id="A0A3G2JJP2"/>
<dbReference type="Proteomes" id="UP000268329">
    <property type="component" value="Chromosome"/>
</dbReference>
<dbReference type="EMBL" id="CP033073">
    <property type="protein sequence ID" value="AYN41615.1"/>
    <property type="molecule type" value="Genomic_DNA"/>
</dbReference>
<keyword evidence="1" id="KW-0732">Signal</keyword>
<feature type="chain" id="PRO_5018036746" description="Secreted protein" evidence="1">
    <location>
        <begin position="28"/>
        <end position="163"/>
    </location>
</feature>
<name>A0A3G2JJP2_9ACTN</name>
<keyword evidence="3" id="KW-1185">Reference proteome</keyword>